<dbReference type="RefSeq" id="WP_354695785.1">
    <property type="nucleotide sequence ID" value="NZ_JAZHOG010000008.1"/>
</dbReference>
<gene>
    <name evidence="2" type="ORF">V3330_12575</name>
</gene>
<dbReference type="AlphaFoldDB" id="A0AAW9REC0"/>
<reference evidence="2 3" key="1">
    <citation type="submission" date="2024-02" db="EMBL/GenBank/DDBJ databases">
        <title>A novel Wenzhouxiangellaceae bacterium, isolated from coastal sediments.</title>
        <authorList>
            <person name="Du Z.-J."/>
            <person name="Ye Y.-Q."/>
            <person name="Zhang X.-Y."/>
        </authorList>
    </citation>
    <scope>NUCLEOTIDE SEQUENCE [LARGE SCALE GENOMIC DNA]</scope>
    <source>
        <strain evidence="2 3">CH-27</strain>
    </source>
</reference>
<sequence length="262" mass="29629">MSLFKLIRIVILLSILFVMVVGAWLAEGRLARWERPIWITVYPVMASGDAETEDYAARLDASAFQEINAFLDRELALYGVQLTPPVHFQIAPVSHEIPPTLPDQNEPARIAIWSLKMRWWAWRRQHQDGLIDSDIQMFVLYHKVGGHSEINMSVGMRKGMYGVVKAYAGRQHESRNQVVIAHELLHVLGATDKYVLSTGNPEYPFGYAEPDKKPLFPQTLAEIMGGRIPLSAFDAVMPDSLRDCRIGQQTAEEIGLFDQLVD</sequence>
<keyword evidence="3" id="KW-1185">Reference proteome</keyword>
<keyword evidence="1" id="KW-0472">Membrane</keyword>
<name>A0AAW9REC0_9GAMM</name>
<accession>A0AAW9REC0</accession>
<evidence type="ECO:0000313" key="2">
    <source>
        <dbReference type="EMBL" id="MEJ8568462.1"/>
    </source>
</evidence>
<organism evidence="2 3">
    <name type="scientific">Elongatibacter sediminis</name>
    <dbReference type="NCBI Taxonomy" id="3119006"/>
    <lineage>
        <taxon>Bacteria</taxon>
        <taxon>Pseudomonadati</taxon>
        <taxon>Pseudomonadota</taxon>
        <taxon>Gammaproteobacteria</taxon>
        <taxon>Chromatiales</taxon>
        <taxon>Wenzhouxiangellaceae</taxon>
        <taxon>Elongatibacter</taxon>
    </lineage>
</organism>
<feature type="transmembrane region" description="Helical" evidence="1">
    <location>
        <begin position="6"/>
        <end position="26"/>
    </location>
</feature>
<evidence type="ECO:0000313" key="3">
    <source>
        <dbReference type="Proteomes" id="UP001359886"/>
    </source>
</evidence>
<dbReference type="EMBL" id="JAZHOG010000008">
    <property type="protein sequence ID" value="MEJ8568462.1"/>
    <property type="molecule type" value="Genomic_DNA"/>
</dbReference>
<keyword evidence="1" id="KW-0812">Transmembrane</keyword>
<dbReference type="Proteomes" id="UP001359886">
    <property type="component" value="Unassembled WGS sequence"/>
</dbReference>
<evidence type="ECO:0000256" key="1">
    <source>
        <dbReference type="SAM" id="Phobius"/>
    </source>
</evidence>
<keyword evidence="1" id="KW-1133">Transmembrane helix</keyword>
<comment type="caution">
    <text evidence="2">The sequence shown here is derived from an EMBL/GenBank/DDBJ whole genome shotgun (WGS) entry which is preliminary data.</text>
</comment>
<proteinExistence type="predicted"/>
<protein>
    <recommendedName>
        <fullName evidence="4">Peptidase M10 metallopeptidase domain-containing protein</fullName>
    </recommendedName>
</protein>
<evidence type="ECO:0008006" key="4">
    <source>
        <dbReference type="Google" id="ProtNLM"/>
    </source>
</evidence>